<protein>
    <submittedName>
        <fullName evidence="3">GNAT family N-acetyltransferase</fullName>
    </submittedName>
</protein>
<dbReference type="Gene3D" id="3.40.630.30">
    <property type="match status" value="1"/>
</dbReference>
<sequence length="186" mass="20934">MTSLITLRAATPADIPLLRHWDEQPHVISANPNDPWNWEADLATSADWQEHWIAELDGRPIGFIEIIDPAREESHYWGDVPTHLRALDIWIGEASDLGRGYGTAMMQLALTHCFADPAVTAVLVDPLANNTRAHRFYERQGFKFLQHQRFGEDNCSVFRLSRAEWQQAMPGQIPTPSASQSPTPPG</sequence>
<dbReference type="AlphaFoldDB" id="A0A8K2A175"/>
<dbReference type="GO" id="GO:0016410">
    <property type="term" value="F:N-acyltransferase activity"/>
    <property type="evidence" value="ECO:0007669"/>
    <property type="project" value="TreeGrafter"/>
</dbReference>
<evidence type="ECO:0000313" key="4">
    <source>
        <dbReference type="Proteomes" id="UP000607397"/>
    </source>
</evidence>
<name>A0A8K2A175_9CYAN</name>
<dbReference type="Pfam" id="PF13523">
    <property type="entry name" value="Acetyltransf_8"/>
    <property type="match status" value="1"/>
</dbReference>
<proteinExistence type="predicted"/>
<dbReference type="RefSeq" id="WP_161826369.1">
    <property type="nucleotide sequence ID" value="NZ_WVIC01000035.1"/>
</dbReference>
<comment type="caution">
    <text evidence="3">The sequence shown here is derived from an EMBL/GenBank/DDBJ whole genome shotgun (WGS) entry which is preliminary data.</text>
</comment>
<dbReference type="InterPro" id="IPR016181">
    <property type="entry name" value="Acyl_CoA_acyltransferase"/>
</dbReference>
<gene>
    <name evidence="3" type="ORF">GS597_15530</name>
</gene>
<organism evidence="3 4">
    <name type="scientific">Petrachloros mirabilis ULC683</name>
    <dbReference type="NCBI Taxonomy" id="2781853"/>
    <lineage>
        <taxon>Bacteria</taxon>
        <taxon>Bacillati</taxon>
        <taxon>Cyanobacteriota</taxon>
        <taxon>Cyanophyceae</taxon>
        <taxon>Synechococcales</taxon>
        <taxon>Petrachlorosaceae</taxon>
        <taxon>Petrachloros</taxon>
        <taxon>Petrachloros mirabilis</taxon>
    </lineage>
</organism>
<dbReference type="PANTHER" id="PTHR31438">
    <property type="entry name" value="LYSINE N-ACYLTRANSFERASE C17G9.06C-RELATED"/>
    <property type="match status" value="1"/>
</dbReference>
<evidence type="ECO:0000259" key="2">
    <source>
        <dbReference type="PROSITE" id="PS51186"/>
    </source>
</evidence>
<keyword evidence="1" id="KW-0046">Antibiotic resistance</keyword>
<dbReference type="PANTHER" id="PTHR31438:SF1">
    <property type="entry name" value="LYSINE N-ACYLTRANSFERASE C17G9.06C-RELATED"/>
    <property type="match status" value="1"/>
</dbReference>
<keyword evidence="4" id="KW-1185">Reference proteome</keyword>
<dbReference type="CDD" id="cd04301">
    <property type="entry name" value="NAT_SF"/>
    <property type="match status" value="1"/>
</dbReference>
<evidence type="ECO:0000256" key="1">
    <source>
        <dbReference type="ARBA" id="ARBA00023251"/>
    </source>
</evidence>
<dbReference type="Proteomes" id="UP000607397">
    <property type="component" value="Unassembled WGS sequence"/>
</dbReference>
<dbReference type="SUPFAM" id="SSF55729">
    <property type="entry name" value="Acyl-CoA N-acyltransferases (Nat)"/>
    <property type="match status" value="1"/>
</dbReference>
<accession>A0A8K2A175</accession>
<reference evidence="3" key="1">
    <citation type="submission" date="2019-12" db="EMBL/GenBank/DDBJ databases">
        <title>High-Quality draft genome sequences of three cyanobacteria isolated from the limestone walls of the Old Cathedral of Coimbra.</title>
        <authorList>
            <person name="Tiago I."/>
            <person name="Soares F."/>
            <person name="Portugal A."/>
        </authorList>
    </citation>
    <scope>NUCLEOTIDE SEQUENCE [LARGE SCALE GENOMIC DNA]</scope>
    <source>
        <strain evidence="3">C</strain>
    </source>
</reference>
<dbReference type="EMBL" id="WVIC01000035">
    <property type="protein sequence ID" value="NCJ07891.1"/>
    <property type="molecule type" value="Genomic_DNA"/>
</dbReference>
<dbReference type="InterPro" id="IPR000182">
    <property type="entry name" value="GNAT_dom"/>
</dbReference>
<evidence type="ECO:0000313" key="3">
    <source>
        <dbReference type="EMBL" id="NCJ07891.1"/>
    </source>
</evidence>
<dbReference type="GO" id="GO:0046677">
    <property type="term" value="P:response to antibiotic"/>
    <property type="evidence" value="ECO:0007669"/>
    <property type="project" value="UniProtKB-KW"/>
</dbReference>
<feature type="domain" description="N-acetyltransferase" evidence="2">
    <location>
        <begin position="5"/>
        <end position="170"/>
    </location>
</feature>
<dbReference type="PROSITE" id="PS51186">
    <property type="entry name" value="GNAT"/>
    <property type="match status" value="1"/>
</dbReference>